<reference evidence="3" key="1">
    <citation type="submission" date="2016-10" db="EMBL/GenBank/DDBJ databases">
        <authorList>
            <person name="Varghese N."/>
            <person name="Submissions S."/>
        </authorList>
    </citation>
    <scope>NUCLEOTIDE SEQUENCE [LARGE SCALE GENOMIC DNA]</scope>
    <source>
        <strain evidence="3">CGMCC 4.6825</strain>
    </source>
</reference>
<evidence type="ECO:0008006" key="4">
    <source>
        <dbReference type="Google" id="ProtNLM"/>
    </source>
</evidence>
<keyword evidence="1" id="KW-1133">Transmembrane helix</keyword>
<evidence type="ECO:0000256" key="1">
    <source>
        <dbReference type="SAM" id="Phobius"/>
    </source>
</evidence>
<keyword evidence="1" id="KW-0472">Membrane</keyword>
<feature type="transmembrane region" description="Helical" evidence="1">
    <location>
        <begin position="152"/>
        <end position="170"/>
    </location>
</feature>
<feature type="transmembrane region" description="Helical" evidence="1">
    <location>
        <begin position="127"/>
        <end position="147"/>
    </location>
</feature>
<feature type="transmembrane region" description="Helical" evidence="1">
    <location>
        <begin position="43"/>
        <end position="65"/>
    </location>
</feature>
<feature type="transmembrane region" description="Helical" evidence="1">
    <location>
        <begin position="190"/>
        <end position="216"/>
    </location>
</feature>
<protein>
    <recommendedName>
        <fullName evidence="4">ABC transporter</fullName>
    </recommendedName>
</protein>
<sequence length="219" mass="22417">MIALIRYTFATVLHTQRYVAPLLLFAGLLGVLTVNGSGALPPAYASSAGALFVCSTWLTVALMSLDEPAQRAIVVVASGGRSLKVLLAAIGTALLSCGVLMVLGLVLPLWLGLYHVTPDGLLLGVEAQLTCALVGTAIGVLCSRAVFARQGYALVSAVALVMLALLPKGMPPVNRLFTLMSTTPDPAKLLAPAGGMLALAAVLLAAAVSLAQFVAVRRG</sequence>
<keyword evidence="3" id="KW-1185">Reference proteome</keyword>
<dbReference type="RefSeq" id="WP_075000812.1">
    <property type="nucleotide sequence ID" value="NZ_FOGO01000006.1"/>
</dbReference>
<dbReference type="OrthoDB" id="4337269at2"/>
<dbReference type="AlphaFoldDB" id="A0A1H9TIU5"/>
<evidence type="ECO:0000313" key="3">
    <source>
        <dbReference type="Proteomes" id="UP000182841"/>
    </source>
</evidence>
<feature type="transmembrane region" description="Helical" evidence="1">
    <location>
        <begin position="85"/>
        <end position="107"/>
    </location>
</feature>
<dbReference type="EMBL" id="FOGO01000006">
    <property type="protein sequence ID" value="SER97038.1"/>
    <property type="molecule type" value="Genomic_DNA"/>
</dbReference>
<accession>A0A1H9TIU5</accession>
<dbReference type="Proteomes" id="UP000182841">
    <property type="component" value="Unassembled WGS sequence"/>
</dbReference>
<name>A0A1H9TIU5_9ACTN</name>
<keyword evidence="1" id="KW-0812">Transmembrane</keyword>
<feature type="transmembrane region" description="Helical" evidence="1">
    <location>
        <begin position="18"/>
        <end position="37"/>
    </location>
</feature>
<proteinExistence type="predicted"/>
<evidence type="ECO:0000313" key="2">
    <source>
        <dbReference type="EMBL" id="SER97038.1"/>
    </source>
</evidence>
<gene>
    <name evidence="2" type="ORF">SAMN05421870_106185</name>
</gene>
<organism evidence="2 3">
    <name type="scientific">Streptomyces qinglanensis</name>
    <dbReference type="NCBI Taxonomy" id="943816"/>
    <lineage>
        <taxon>Bacteria</taxon>
        <taxon>Bacillati</taxon>
        <taxon>Actinomycetota</taxon>
        <taxon>Actinomycetes</taxon>
        <taxon>Kitasatosporales</taxon>
        <taxon>Streptomycetaceae</taxon>
        <taxon>Streptomyces</taxon>
    </lineage>
</organism>